<accession>A0ACC1CK93</accession>
<dbReference type="Proteomes" id="UP000824533">
    <property type="component" value="Linkage Group LG23"/>
</dbReference>
<keyword evidence="2" id="KW-1185">Reference proteome</keyword>
<evidence type="ECO:0000313" key="1">
    <source>
        <dbReference type="EMBL" id="KAJ0171849.1"/>
    </source>
</evidence>
<name>A0ACC1CK93_9NEOP</name>
<organism evidence="1 2">
    <name type="scientific">Dendrolimus kikuchii</name>
    <dbReference type="NCBI Taxonomy" id="765133"/>
    <lineage>
        <taxon>Eukaryota</taxon>
        <taxon>Metazoa</taxon>
        <taxon>Ecdysozoa</taxon>
        <taxon>Arthropoda</taxon>
        <taxon>Hexapoda</taxon>
        <taxon>Insecta</taxon>
        <taxon>Pterygota</taxon>
        <taxon>Neoptera</taxon>
        <taxon>Endopterygota</taxon>
        <taxon>Lepidoptera</taxon>
        <taxon>Glossata</taxon>
        <taxon>Ditrysia</taxon>
        <taxon>Bombycoidea</taxon>
        <taxon>Lasiocampidae</taxon>
        <taxon>Dendrolimus</taxon>
    </lineage>
</organism>
<evidence type="ECO:0000313" key="2">
    <source>
        <dbReference type="Proteomes" id="UP000824533"/>
    </source>
</evidence>
<gene>
    <name evidence="1" type="ORF">K1T71_012612</name>
</gene>
<reference evidence="1 2" key="1">
    <citation type="journal article" date="2021" name="Front. Genet.">
        <title>Chromosome-Level Genome Assembly Reveals Significant Gene Expansion in the Toll and IMD Signaling Pathways of Dendrolimus kikuchii.</title>
        <authorList>
            <person name="Zhou J."/>
            <person name="Wu P."/>
            <person name="Xiong Z."/>
            <person name="Liu N."/>
            <person name="Zhao N."/>
            <person name="Ji M."/>
            <person name="Qiu Y."/>
            <person name="Yang B."/>
        </authorList>
    </citation>
    <scope>NUCLEOTIDE SEQUENCE [LARGE SCALE GENOMIC DNA]</scope>
    <source>
        <strain evidence="1">Ann1</strain>
    </source>
</reference>
<comment type="caution">
    <text evidence="1">The sequence shown here is derived from an EMBL/GenBank/DDBJ whole genome shotgun (WGS) entry which is preliminary data.</text>
</comment>
<protein>
    <submittedName>
        <fullName evidence="1">Uncharacterized protein</fullName>
    </submittedName>
</protein>
<proteinExistence type="predicted"/>
<sequence>MDTKVSKNDNASDNSVQNVIGSDAVRSTDNVSICMECDEEKPTVNDLSQLNDTMIQSEGAPLEYDPETRNDFVRKVFFILTIMMLFTFLIVIAIYVTPLKPIFAKYGVFFVIPAAIMVMAMSYAFACSQCSRNPPCNYMCLLITVISMSIICAFITMRYDTKIIIYALLATVIAVTICTFLALTKFDFTSWLLYVVIIALALSAVTMILAVAKFAFGFYMKPLHIAILIAGLIMNCVMLVIELQMVLGGKSVELSEDDYALGAFMIYMSIIEMFLHLIKLIGLLSED</sequence>
<dbReference type="EMBL" id="CM034409">
    <property type="protein sequence ID" value="KAJ0171849.1"/>
    <property type="molecule type" value="Genomic_DNA"/>
</dbReference>